<keyword evidence="3" id="KW-0812">Transmembrane</keyword>
<comment type="caution">
    <text evidence="4">The sequence shown here is derived from an EMBL/GenBank/DDBJ whole genome shotgun (WGS) entry which is preliminary data.</text>
</comment>
<dbReference type="GO" id="GO:0000225">
    <property type="term" value="F:N-acetylglucosaminylphosphatidylinositol deacetylase activity"/>
    <property type="evidence" value="ECO:0007669"/>
    <property type="project" value="UniProtKB-EC"/>
</dbReference>
<dbReference type="PANTHER" id="PTHR12993">
    <property type="entry name" value="N-ACETYLGLUCOSAMINYL-PHOSPHATIDYLINOSITOL DE-N-ACETYLASE-RELATED"/>
    <property type="match status" value="1"/>
</dbReference>
<keyword evidence="3" id="KW-1133">Transmembrane helix</keyword>
<sequence>MKTQLHRVAWKLRQVCFANRRRRTAIVRGAIILFVFPILLQLFLAYFVGSSNGLAPLGLSQAKNVLLVTAHPDDECLFFSPTLLGILDSYPSIKGGLLVLSTGNNYGLGDVRNQELKGSCQALRIDPSRCLTQNHPDLQDDPTKWWDSTKIQDVVKGFVKKWEIDAIITFDNGGVSGHVNHRAISEAMRSYAKSDTSAPPVFELVTTSLIRKYTFLWDLPLTTLLFIGLVVNTWSQYMATRTAFASHASQYTWDRNVYMVLSRYVWFNTLRRVG</sequence>
<dbReference type="Gene3D" id="3.40.50.10320">
    <property type="entry name" value="LmbE-like"/>
    <property type="match status" value="1"/>
</dbReference>
<comment type="similarity">
    <text evidence="1">Belongs to the PIGL family.</text>
</comment>
<protein>
    <recommendedName>
        <fullName evidence="2">N-acetylglucosaminylphosphatidylinositol deacetylase</fullName>
        <ecNumber evidence="2">3.5.1.89</ecNumber>
    </recommendedName>
</protein>
<dbReference type="InterPro" id="IPR003737">
    <property type="entry name" value="GlcNAc_PI_deacetylase-related"/>
</dbReference>
<organism evidence="4 5">
    <name type="scientific">Sarocladium strictum</name>
    <name type="common">Black bundle disease fungus</name>
    <name type="synonym">Acremonium strictum</name>
    <dbReference type="NCBI Taxonomy" id="5046"/>
    <lineage>
        <taxon>Eukaryota</taxon>
        <taxon>Fungi</taxon>
        <taxon>Dikarya</taxon>
        <taxon>Ascomycota</taxon>
        <taxon>Pezizomycotina</taxon>
        <taxon>Sordariomycetes</taxon>
        <taxon>Hypocreomycetidae</taxon>
        <taxon>Hypocreales</taxon>
        <taxon>Sarocladiaceae</taxon>
        <taxon>Sarocladium</taxon>
    </lineage>
</organism>
<reference evidence="4" key="1">
    <citation type="submission" date="2022-10" db="EMBL/GenBank/DDBJ databases">
        <title>Determination and structural analysis of whole genome sequence of Sarocladium strictum F4-1.</title>
        <authorList>
            <person name="Hu L."/>
            <person name="Jiang Y."/>
        </authorList>
    </citation>
    <scope>NUCLEOTIDE SEQUENCE</scope>
    <source>
        <strain evidence="4">F4-1</strain>
    </source>
</reference>
<gene>
    <name evidence="4" type="ORF">NLU13_3470</name>
</gene>
<keyword evidence="5" id="KW-1185">Reference proteome</keyword>
<keyword evidence="3" id="KW-0472">Membrane</keyword>
<dbReference type="Pfam" id="PF02585">
    <property type="entry name" value="PIG-L"/>
    <property type="match status" value="1"/>
</dbReference>
<dbReference type="PANTHER" id="PTHR12993:SF11">
    <property type="entry name" value="N-ACETYLGLUCOSAMINYL-PHOSPHATIDYLINOSITOL DE-N-ACETYLASE"/>
    <property type="match status" value="1"/>
</dbReference>
<dbReference type="InterPro" id="IPR024078">
    <property type="entry name" value="LmbE-like_dom_sf"/>
</dbReference>
<name>A0AA39LAA2_SARSR</name>
<evidence type="ECO:0000256" key="2">
    <source>
        <dbReference type="ARBA" id="ARBA00012176"/>
    </source>
</evidence>
<proteinExistence type="inferred from homology"/>
<dbReference type="SUPFAM" id="SSF102588">
    <property type="entry name" value="LmbE-like"/>
    <property type="match status" value="1"/>
</dbReference>
<feature type="transmembrane region" description="Helical" evidence="3">
    <location>
        <begin position="30"/>
        <end position="49"/>
    </location>
</feature>
<evidence type="ECO:0000313" key="4">
    <source>
        <dbReference type="EMBL" id="KAK0389897.1"/>
    </source>
</evidence>
<dbReference type="Proteomes" id="UP001175261">
    <property type="component" value="Unassembled WGS sequence"/>
</dbReference>
<evidence type="ECO:0000256" key="3">
    <source>
        <dbReference type="SAM" id="Phobius"/>
    </source>
</evidence>
<evidence type="ECO:0000256" key="1">
    <source>
        <dbReference type="ARBA" id="ARBA00006066"/>
    </source>
</evidence>
<accession>A0AA39LAA2</accession>
<dbReference type="EMBL" id="JAPDFR010000002">
    <property type="protein sequence ID" value="KAK0389897.1"/>
    <property type="molecule type" value="Genomic_DNA"/>
</dbReference>
<evidence type="ECO:0000313" key="5">
    <source>
        <dbReference type="Proteomes" id="UP001175261"/>
    </source>
</evidence>
<dbReference type="GO" id="GO:0005783">
    <property type="term" value="C:endoplasmic reticulum"/>
    <property type="evidence" value="ECO:0007669"/>
    <property type="project" value="TreeGrafter"/>
</dbReference>
<dbReference type="AlphaFoldDB" id="A0AA39LAA2"/>
<dbReference type="EC" id="3.5.1.89" evidence="2"/>